<evidence type="ECO:0000313" key="3">
    <source>
        <dbReference type="EMBL" id="CBI36505.3"/>
    </source>
</evidence>
<organism evidence="3 4">
    <name type="scientific">Vitis vinifera</name>
    <name type="common">Grape</name>
    <dbReference type="NCBI Taxonomy" id="29760"/>
    <lineage>
        <taxon>Eukaryota</taxon>
        <taxon>Viridiplantae</taxon>
        <taxon>Streptophyta</taxon>
        <taxon>Embryophyta</taxon>
        <taxon>Tracheophyta</taxon>
        <taxon>Spermatophyta</taxon>
        <taxon>Magnoliopsida</taxon>
        <taxon>eudicotyledons</taxon>
        <taxon>Gunneridae</taxon>
        <taxon>Pentapetalae</taxon>
        <taxon>rosids</taxon>
        <taxon>Vitales</taxon>
        <taxon>Vitaceae</taxon>
        <taxon>Viteae</taxon>
        <taxon>Vitis</taxon>
    </lineage>
</organism>
<dbReference type="EMBL" id="FN596498">
    <property type="protein sequence ID" value="CBI36505.3"/>
    <property type="molecule type" value="Genomic_DNA"/>
</dbReference>
<sequence>MYLVWVEAMLNATYLINCIPSKFLLEASLISLILKYLVVVHILFFFFFSFFKESKSRTISSLAQLVLSPKESSSSIDVAGYTNGRKIRTSPPTPTTSAWLFKTS</sequence>
<evidence type="ECO:0000256" key="1">
    <source>
        <dbReference type="SAM" id="MobiDB-lite"/>
    </source>
</evidence>
<name>D7U189_VITVI</name>
<feature type="compositionally biased region" description="Polar residues" evidence="1">
    <location>
        <begin position="95"/>
        <end position="104"/>
    </location>
</feature>
<dbReference type="PaxDb" id="29760-VIT_01s0011g00020.t01"/>
<gene>
    <name evidence="3" type="ordered locus">VIT_01s0011g00020</name>
</gene>
<evidence type="ECO:0000256" key="2">
    <source>
        <dbReference type="SAM" id="Phobius"/>
    </source>
</evidence>
<accession>D7U189</accession>
<keyword evidence="4" id="KW-1185">Reference proteome</keyword>
<dbReference type="HOGENOM" id="CLU_2255118_0_0_1"/>
<proteinExistence type="predicted"/>
<feature type="region of interest" description="Disordered" evidence="1">
    <location>
        <begin position="85"/>
        <end position="104"/>
    </location>
</feature>
<keyword evidence="2" id="KW-0812">Transmembrane</keyword>
<feature type="transmembrane region" description="Helical" evidence="2">
    <location>
        <begin position="29"/>
        <end position="51"/>
    </location>
</feature>
<keyword evidence="2" id="KW-1133">Transmembrane helix</keyword>
<evidence type="ECO:0000313" key="4">
    <source>
        <dbReference type="Proteomes" id="UP000009183"/>
    </source>
</evidence>
<protein>
    <submittedName>
        <fullName evidence="3">Uncharacterized protein</fullName>
    </submittedName>
</protein>
<dbReference type="Proteomes" id="UP000009183">
    <property type="component" value="Chromosome 1, unordered"/>
</dbReference>
<reference evidence="4" key="1">
    <citation type="journal article" date="2007" name="Nature">
        <title>The grapevine genome sequence suggests ancestral hexaploidization in major angiosperm phyla.</title>
        <authorList>
            <consortium name="The French-Italian Public Consortium for Grapevine Genome Characterization."/>
            <person name="Jaillon O."/>
            <person name="Aury J.-M."/>
            <person name="Noel B."/>
            <person name="Policriti A."/>
            <person name="Clepet C."/>
            <person name="Casagrande A."/>
            <person name="Choisne N."/>
            <person name="Aubourg S."/>
            <person name="Vitulo N."/>
            <person name="Jubin C."/>
            <person name="Vezzi A."/>
            <person name="Legeai F."/>
            <person name="Hugueney P."/>
            <person name="Dasilva C."/>
            <person name="Horner D."/>
            <person name="Mica E."/>
            <person name="Jublot D."/>
            <person name="Poulain J."/>
            <person name="Bruyere C."/>
            <person name="Billault A."/>
            <person name="Segurens B."/>
            <person name="Gouyvenoux M."/>
            <person name="Ugarte E."/>
            <person name="Cattonaro F."/>
            <person name="Anthouard V."/>
            <person name="Vico V."/>
            <person name="Del Fabbro C."/>
            <person name="Alaux M."/>
            <person name="Di Gaspero G."/>
            <person name="Dumas V."/>
            <person name="Felice N."/>
            <person name="Paillard S."/>
            <person name="Juman I."/>
            <person name="Moroldo M."/>
            <person name="Scalabrin S."/>
            <person name="Canaguier A."/>
            <person name="Le Clainche I."/>
            <person name="Malacrida G."/>
            <person name="Durand E."/>
            <person name="Pesole G."/>
            <person name="Laucou V."/>
            <person name="Chatelet P."/>
            <person name="Merdinoglu D."/>
            <person name="Delledonne M."/>
            <person name="Pezzotti M."/>
            <person name="Lecharny A."/>
            <person name="Scarpelli C."/>
            <person name="Artiguenave F."/>
            <person name="Pe M.E."/>
            <person name="Valle G."/>
            <person name="Morgante M."/>
            <person name="Caboche M."/>
            <person name="Adam-Blondon A.-F."/>
            <person name="Weissenbach J."/>
            <person name="Quetier F."/>
            <person name="Wincker P."/>
        </authorList>
    </citation>
    <scope>NUCLEOTIDE SEQUENCE [LARGE SCALE GENOMIC DNA]</scope>
    <source>
        <strain evidence="4">cv. Pinot noir / PN40024</strain>
    </source>
</reference>
<dbReference type="AlphaFoldDB" id="D7U189"/>
<dbReference type="InParanoid" id="D7U189"/>
<keyword evidence="2" id="KW-0472">Membrane</keyword>